<dbReference type="EMBL" id="NBII01000008">
    <property type="protein sequence ID" value="PAV16510.1"/>
    <property type="molecule type" value="Genomic_DNA"/>
</dbReference>
<feature type="compositionally biased region" description="Low complexity" evidence="1">
    <location>
        <begin position="1"/>
        <end position="16"/>
    </location>
</feature>
<evidence type="ECO:0000256" key="1">
    <source>
        <dbReference type="SAM" id="MobiDB-lite"/>
    </source>
</evidence>
<dbReference type="AlphaFoldDB" id="A0A286UAB3"/>
<proteinExistence type="predicted"/>
<accession>A0A286UAB3</accession>
<dbReference type="Proteomes" id="UP000217199">
    <property type="component" value="Unassembled WGS sequence"/>
</dbReference>
<gene>
    <name evidence="2" type="ORF">PNOK_0813000</name>
</gene>
<feature type="compositionally biased region" description="Polar residues" evidence="1">
    <location>
        <begin position="109"/>
        <end position="124"/>
    </location>
</feature>
<organism evidence="2 3">
    <name type="scientific">Pyrrhoderma noxium</name>
    <dbReference type="NCBI Taxonomy" id="2282107"/>
    <lineage>
        <taxon>Eukaryota</taxon>
        <taxon>Fungi</taxon>
        <taxon>Dikarya</taxon>
        <taxon>Basidiomycota</taxon>
        <taxon>Agaricomycotina</taxon>
        <taxon>Agaricomycetes</taxon>
        <taxon>Hymenochaetales</taxon>
        <taxon>Hymenochaetaceae</taxon>
        <taxon>Pyrrhoderma</taxon>
    </lineage>
</organism>
<feature type="region of interest" description="Disordered" evidence="1">
    <location>
        <begin position="1"/>
        <end position="259"/>
    </location>
</feature>
<sequence>MSSSASSYSQASGSASGRPRSLLGAIQRGESGQSALGPPPAPTPRPQSRTQSIKGDVTPAPVQKSGSIKSKKGGESRAASVASEPVAPIKGAIPDEGDQPRGAAATYYDGNNSFATSVSQNARTESIAPEGVGYAEIPPLSIKSERPHRERRKETETKVVKIESSFGLKKDKNFRGSTKVTNEVVITKEKERKRKKSTNPHHHSHSHSHSQGSTRDGGDGISVTSRSRGGGSVASRNLLEELPEVRPGEAHSTTSRSRA</sequence>
<dbReference type="InParanoid" id="A0A286UAB3"/>
<feature type="compositionally biased region" description="Basic residues" evidence="1">
    <location>
        <begin position="191"/>
        <end position="208"/>
    </location>
</feature>
<name>A0A286UAB3_9AGAM</name>
<protein>
    <submittedName>
        <fullName evidence="2">Uncharacterized protein</fullName>
    </submittedName>
</protein>
<feature type="compositionally biased region" description="Basic and acidic residues" evidence="1">
    <location>
        <begin position="143"/>
        <end position="161"/>
    </location>
</feature>
<keyword evidence="3" id="KW-1185">Reference proteome</keyword>
<reference evidence="2 3" key="1">
    <citation type="journal article" date="2017" name="Mol. Ecol.">
        <title>Comparative and population genomic landscape of Phellinus noxius: A hypervariable fungus causing root rot in trees.</title>
        <authorList>
            <person name="Chung C.L."/>
            <person name="Lee T.J."/>
            <person name="Akiba M."/>
            <person name="Lee H.H."/>
            <person name="Kuo T.H."/>
            <person name="Liu D."/>
            <person name="Ke H.M."/>
            <person name="Yokoi T."/>
            <person name="Roa M.B."/>
            <person name="Lu M.J."/>
            <person name="Chang Y.Y."/>
            <person name="Ann P.J."/>
            <person name="Tsai J.N."/>
            <person name="Chen C.Y."/>
            <person name="Tzean S.S."/>
            <person name="Ota Y."/>
            <person name="Hattori T."/>
            <person name="Sahashi N."/>
            <person name="Liou R.F."/>
            <person name="Kikuchi T."/>
            <person name="Tsai I.J."/>
        </authorList>
    </citation>
    <scope>NUCLEOTIDE SEQUENCE [LARGE SCALE GENOMIC DNA]</scope>
    <source>
        <strain evidence="2 3">FFPRI411160</strain>
    </source>
</reference>
<evidence type="ECO:0000313" key="2">
    <source>
        <dbReference type="EMBL" id="PAV16510.1"/>
    </source>
</evidence>
<comment type="caution">
    <text evidence="2">The sequence shown here is derived from an EMBL/GenBank/DDBJ whole genome shotgun (WGS) entry which is preliminary data.</text>
</comment>
<evidence type="ECO:0000313" key="3">
    <source>
        <dbReference type="Proteomes" id="UP000217199"/>
    </source>
</evidence>